<evidence type="ECO:0000313" key="2">
    <source>
        <dbReference type="EMBL" id="SNS90061.1"/>
    </source>
</evidence>
<sequence>MKSAVAVWPEAIFTVPTRLGKGPYVRPLALLSEDEVLVVTEFDVRVRFLTYNLRTKRHRVLATAPKWADCSGCYDIHVVAVGDTRIAWTVGVYRTHLQNDGKQHLELWSMPRSGGEMRKVASLTPWDGSPWTGEVEIEGDHVIWRAEDGGTYRIPLAGGEQEPVPPAEKRPAVEPGPDVRDFQCGVEWCTGKFPPRPYELTTVVVQNRNGTGRVTVPAELRSQRLIADRFGLFGLPFVYGGGSMNISDGEIGTSALVYDRCSGKSARIGSGVDDKTGAYEIALGAVVPEPILLWQTTDNRYAVLDLSRISDRACAA</sequence>
<reference evidence="2 3" key="1">
    <citation type="submission" date="2017-06" db="EMBL/GenBank/DDBJ databases">
        <authorList>
            <person name="Kim H.J."/>
            <person name="Triplett B.A."/>
        </authorList>
    </citation>
    <scope>NUCLEOTIDE SEQUENCE [LARGE SCALE GENOMIC DNA]</scope>
    <source>
        <strain evidence="2 3">CGMCC 4.2132</strain>
    </source>
</reference>
<name>A0A239I977_9ACTN</name>
<organism evidence="2 3">
    <name type="scientific">Streptosporangium subroseum</name>
    <dbReference type="NCBI Taxonomy" id="106412"/>
    <lineage>
        <taxon>Bacteria</taxon>
        <taxon>Bacillati</taxon>
        <taxon>Actinomycetota</taxon>
        <taxon>Actinomycetes</taxon>
        <taxon>Streptosporangiales</taxon>
        <taxon>Streptosporangiaceae</taxon>
        <taxon>Streptosporangium</taxon>
    </lineage>
</organism>
<keyword evidence="3" id="KW-1185">Reference proteome</keyword>
<feature type="region of interest" description="Disordered" evidence="1">
    <location>
        <begin position="156"/>
        <end position="176"/>
    </location>
</feature>
<evidence type="ECO:0000256" key="1">
    <source>
        <dbReference type="SAM" id="MobiDB-lite"/>
    </source>
</evidence>
<gene>
    <name evidence="2" type="ORF">SAMN05216276_101924</name>
</gene>
<dbReference type="Proteomes" id="UP000198282">
    <property type="component" value="Unassembled WGS sequence"/>
</dbReference>
<feature type="compositionally biased region" description="Basic and acidic residues" evidence="1">
    <location>
        <begin position="167"/>
        <end position="176"/>
    </location>
</feature>
<dbReference type="RefSeq" id="WP_143653286.1">
    <property type="nucleotide sequence ID" value="NZ_FZOD01000019.1"/>
</dbReference>
<dbReference type="AlphaFoldDB" id="A0A239I977"/>
<evidence type="ECO:0000313" key="3">
    <source>
        <dbReference type="Proteomes" id="UP000198282"/>
    </source>
</evidence>
<protein>
    <submittedName>
        <fullName evidence="2">Uncharacterized protein</fullName>
    </submittedName>
</protein>
<dbReference type="EMBL" id="FZOD01000019">
    <property type="protein sequence ID" value="SNS90061.1"/>
    <property type="molecule type" value="Genomic_DNA"/>
</dbReference>
<proteinExistence type="predicted"/>
<accession>A0A239I977</accession>
<dbReference type="OrthoDB" id="3504289at2"/>